<feature type="chain" id="PRO_5005573297" evidence="1">
    <location>
        <begin position="22"/>
        <end position="60"/>
    </location>
</feature>
<accession>A0A0L7LIE2</accession>
<evidence type="ECO:0000313" key="2">
    <source>
        <dbReference type="EMBL" id="KOB75328.1"/>
    </source>
</evidence>
<dbReference type="AlphaFoldDB" id="A0A0L7LIE2"/>
<gene>
    <name evidence="2" type="ORF">OBRU01_07946</name>
</gene>
<evidence type="ECO:0000256" key="1">
    <source>
        <dbReference type="SAM" id="SignalP"/>
    </source>
</evidence>
<keyword evidence="2" id="KW-0401">Integrin</keyword>
<keyword evidence="3" id="KW-1185">Reference proteome</keyword>
<organism evidence="2 3">
    <name type="scientific">Operophtera brumata</name>
    <name type="common">Winter moth</name>
    <name type="synonym">Phalaena brumata</name>
    <dbReference type="NCBI Taxonomy" id="104452"/>
    <lineage>
        <taxon>Eukaryota</taxon>
        <taxon>Metazoa</taxon>
        <taxon>Ecdysozoa</taxon>
        <taxon>Arthropoda</taxon>
        <taxon>Hexapoda</taxon>
        <taxon>Insecta</taxon>
        <taxon>Pterygota</taxon>
        <taxon>Neoptera</taxon>
        <taxon>Endopterygota</taxon>
        <taxon>Lepidoptera</taxon>
        <taxon>Glossata</taxon>
        <taxon>Ditrysia</taxon>
        <taxon>Geometroidea</taxon>
        <taxon>Geometridae</taxon>
        <taxon>Larentiinae</taxon>
        <taxon>Operophtera</taxon>
    </lineage>
</organism>
<feature type="signal peptide" evidence="1">
    <location>
        <begin position="1"/>
        <end position="21"/>
    </location>
</feature>
<dbReference type="Proteomes" id="UP000037510">
    <property type="component" value="Unassembled WGS sequence"/>
</dbReference>
<dbReference type="EMBL" id="JTDY01000946">
    <property type="protein sequence ID" value="KOB75328.1"/>
    <property type="molecule type" value="Genomic_DNA"/>
</dbReference>
<sequence length="60" mass="6670">MAAKIVFKSVVLVCFLYGAASFNLEPRIPVIKFGEPGSYFGFSVAEHITRNEDGSKTSWR</sequence>
<comment type="caution">
    <text evidence="2">The sequence shown here is derived from an EMBL/GenBank/DDBJ whole genome shotgun (WGS) entry which is preliminary data.</text>
</comment>
<evidence type="ECO:0000313" key="3">
    <source>
        <dbReference type="Proteomes" id="UP000037510"/>
    </source>
</evidence>
<dbReference type="GO" id="GO:0007229">
    <property type="term" value="P:integrin-mediated signaling pathway"/>
    <property type="evidence" value="ECO:0007669"/>
    <property type="project" value="UniProtKB-KW"/>
</dbReference>
<name>A0A0L7LIE2_OPEBR</name>
<proteinExistence type="predicted"/>
<reference evidence="2 3" key="1">
    <citation type="journal article" date="2015" name="Genome Biol. Evol.">
        <title>The genome of winter moth (Operophtera brumata) provides a genomic perspective on sexual dimorphism and phenology.</title>
        <authorList>
            <person name="Derks M.F."/>
            <person name="Smit S."/>
            <person name="Salis L."/>
            <person name="Schijlen E."/>
            <person name="Bossers A."/>
            <person name="Mateman C."/>
            <person name="Pijl A.S."/>
            <person name="de Ridder D."/>
            <person name="Groenen M.A."/>
            <person name="Visser M.E."/>
            <person name="Megens H.J."/>
        </authorList>
    </citation>
    <scope>NUCLEOTIDE SEQUENCE [LARGE SCALE GENOMIC DNA]</scope>
    <source>
        <strain evidence="2">WM2013NL</strain>
        <tissue evidence="2">Head and thorax</tissue>
    </source>
</reference>
<keyword evidence="1" id="KW-0732">Signal</keyword>
<protein>
    <submittedName>
        <fullName evidence="2">Integrin alpha 1</fullName>
    </submittedName>
</protein>